<dbReference type="AlphaFoldDB" id="A0AAN9ERP3"/>
<dbReference type="EMBL" id="JAYKXN010000008">
    <property type="protein sequence ID" value="KAK7262116.1"/>
    <property type="molecule type" value="Genomic_DNA"/>
</dbReference>
<reference evidence="1 2" key="1">
    <citation type="submission" date="2024-01" db="EMBL/GenBank/DDBJ databases">
        <title>The genomes of 5 underutilized Papilionoideae crops provide insights into root nodulation and disease resistance.</title>
        <authorList>
            <person name="Yuan L."/>
        </authorList>
    </citation>
    <scope>NUCLEOTIDE SEQUENCE [LARGE SCALE GENOMIC DNA]</scope>
    <source>
        <strain evidence="1">LY-2023</strain>
        <tissue evidence="1">Leaf</tissue>
    </source>
</reference>
<evidence type="ECO:0000313" key="1">
    <source>
        <dbReference type="EMBL" id="KAK7262116.1"/>
    </source>
</evidence>
<keyword evidence="2" id="KW-1185">Reference proteome</keyword>
<dbReference type="Proteomes" id="UP001359559">
    <property type="component" value="Unassembled WGS sequence"/>
</dbReference>
<comment type="caution">
    <text evidence="1">The sequence shown here is derived from an EMBL/GenBank/DDBJ whole genome shotgun (WGS) entry which is preliminary data.</text>
</comment>
<name>A0AAN9ERP3_CLITE</name>
<evidence type="ECO:0000313" key="2">
    <source>
        <dbReference type="Proteomes" id="UP001359559"/>
    </source>
</evidence>
<sequence length="83" mass="9153">MCMLLEIILVSKLKDAKYTTHNEGYIKVQCCTAMCRVLVFVSAGRTHASATKCISFVVCLKNETFLVSPAEVVLNRLVLSAVE</sequence>
<gene>
    <name evidence="1" type="ORF">RJT34_29676</name>
</gene>
<proteinExistence type="predicted"/>
<accession>A0AAN9ERP3</accession>
<organism evidence="1 2">
    <name type="scientific">Clitoria ternatea</name>
    <name type="common">Butterfly pea</name>
    <dbReference type="NCBI Taxonomy" id="43366"/>
    <lineage>
        <taxon>Eukaryota</taxon>
        <taxon>Viridiplantae</taxon>
        <taxon>Streptophyta</taxon>
        <taxon>Embryophyta</taxon>
        <taxon>Tracheophyta</taxon>
        <taxon>Spermatophyta</taxon>
        <taxon>Magnoliopsida</taxon>
        <taxon>eudicotyledons</taxon>
        <taxon>Gunneridae</taxon>
        <taxon>Pentapetalae</taxon>
        <taxon>rosids</taxon>
        <taxon>fabids</taxon>
        <taxon>Fabales</taxon>
        <taxon>Fabaceae</taxon>
        <taxon>Papilionoideae</taxon>
        <taxon>50 kb inversion clade</taxon>
        <taxon>NPAAA clade</taxon>
        <taxon>indigoferoid/millettioid clade</taxon>
        <taxon>Phaseoleae</taxon>
        <taxon>Clitoria</taxon>
    </lineage>
</organism>
<protein>
    <submittedName>
        <fullName evidence="1">Uncharacterized protein</fullName>
    </submittedName>
</protein>